<dbReference type="CDD" id="cd03670">
    <property type="entry name" value="NUDIX_ADPRase_Nudt9"/>
    <property type="match status" value="1"/>
</dbReference>
<dbReference type="PANTHER" id="PTHR13800:SF1">
    <property type="entry name" value="TRANSIENT RECEPTOR POTENTIAL CATION CHANNEL TRPM"/>
    <property type="match status" value="1"/>
</dbReference>
<evidence type="ECO:0000256" key="2">
    <source>
        <dbReference type="ARBA" id="ARBA00022448"/>
    </source>
</evidence>
<gene>
    <name evidence="12" type="ORF">OKIOD_LOCUS8230</name>
</gene>
<keyword evidence="4 8" id="KW-1133">Transmembrane helix</keyword>
<evidence type="ECO:0000259" key="10">
    <source>
        <dbReference type="Pfam" id="PF18139"/>
    </source>
</evidence>
<feature type="transmembrane region" description="Helical" evidence="8">
    <location>
        <begin position="850"/>
        <end position="873"/>
    </location>
</feature>
<evidence type="ECO:0000256" key="6">
    <source>
        <dbReference type="ARBA" id="ARBA00023136"/>
    </source>
</evidence>
<dbReference type="Pfam" id="PF18139">
    <property type="entry name" value="LSDAT_euk"/>
    <property type="match status" value="1"/>
</dbReference>
<protein>
    <submittedName>
        <fullName evidence="12">Oidioi.mRNA.OKI2018_I69.XSR.g16672.t1.cds</fullName>
    </submittedName>
</protein>
<keyword evidence="2" id="KW-0813">Transport</keyword>
<evidence type="ECO:0000256" key="7">
    <source>
        <dbReference type="ARBA" id="ARBA00023303"/>
    </source>
</evidence>
<reference evidence="12 13" key="1">
    <citation type="submission" date="2021-04" db="EMBL/GenBank/DDBJ databases">
        <authorList>
            <person name="Bliznina A."/>
        </authorList>
    </citation>
    <scope>NUCLEOTIDE SEQUENCE [LARGE SCALE GENOMIC DNA]</scope>
</reference>
<sequence length="1416" mass="162324">MIISVVGSGASLKLSPVIREKFGRGLINAILSSNAWVLTCGTNVGIAKEVGNAIAKYALGCADDINLIGFVGWNTLSEFNRTGMEQNPNRRHPYTATGDVRALDPHHRFQCFVDHGGLGEHGKEMTYRTRVENFLRSNPGEEVNIFSVPKYQVPTVCVVVQGGWTSLKKAYKAVMEGIPVILLKGSGGFSDVIAEALDLKMDQITPAKVIELMEENDLGGKTSDITDIKKWTRWLLSMLQYNIMFDGKLINVFSFSGNSDNFIDKAILNAILSLEKSLAMKIYICMAWNRPKKAREILEGTDEIEQLAPKDRRILFRTCILMDRVKFMEILFDFDIVNRSFLNAMRLDPKYGQMLVRFYRETPQSESPAYTLWARHLPGEQVTIANLANFENIIFKMDGYISCYDIDQMTFKGIEPFYPMRDLFFWSLLMGHFEMSFALFSNVDLGLTAALAGIRILKRLAENCDNETFLVQIDEYSRKFELAAKGILDKCYEHSRQDVVRLLLRKVPHFGDVKMIDLAIAAGSRLIKTHPGVQMVTACAWQGSMGSSTNWSRILLGLVFPPILLWKKFITFYYSDDVVLSDSESMLLVAVAAELHDLRAPSAMMDQTPQPTRSTSIQMEKVVTDGDSIMGDEEDTKRLMELREENEDDDVYIEDGLPVNLVEPSWFMRLALFYSAPRVIFTTHNISFAIFLTLFARVLLLDFGTTPSWTEWVLSFWVFCFVIEEVRQIFEAPSISKKQGAFLHYIRKGLIEWITDSWNIIDLFGFVTFYVGFFMRFVTKEELQECDAYMIYQNESSSCEEMSVDKNMYWSHGLMCISFVLYCLRLLHIFTMSHNLGPKLVMIRKMMKDIFVLLSILAVFIMCYGVVSQALLYPNHNDVLFTFRRMFRRAYFHIYGELFLEEVEFIPDVSELECTYSPSETAEDGIPRCPIADSSDHMPLVPIFMATYMIIANVLLLNLLIAMFAKTYDKVEEEAEEVSNYLQYELIMEYYTKPPLPAPLNFISIIHRAISKRMHNEDDQSDSKSRSFFNSGSTKLLALEKWGTDSYFNEIKTEELAPVRELIQNLEDTVDENRTQVINQFEIVGASQDAFQFMMEQHFKQMSETMRWMTQAMVQSDITVSEGDYAGPPPNIQIPLNLRQILSNDSKHKNHKMARAPFYVLHAGGKIRRFPVPDARVSWQTAYPSYDPEKYSQPDASSTNIDKLTDEEMADIRNPVGRTGISGRGRLQTFGENRQLILLVWRWLNDADGENVTTGGQNMIQVLAIRKTRYLQWQLPKVFADDEVDLPVQFRAMFYEQCFGRGTMSEHVRENFNYMFSESNEAYMCPLHEDYIDDHKNTDNAWVHGTCVAFELNFEVDFDTSEEMKNNELLCTLNGSPGGVASWITITDGIKIYEPHLHLIEQLADRECAHFARKVE</sequence>
<organism evidence="12 13">
    <name type="scientific">Oikopleura dioica</name>
    <name type="common">Tunicate</name>
    <dbReference type="NCBI Taxonomy" id="34765"/>
    <lineage>
        <taxon>Eukaryota</taxon>
        <taxon>Metazoa</taxon>
        <taxon>Chordata</taxon>
        <taxon>Tunicata</taxon>
        <taxon>Appendicularia</taxon>
        <taxon>Copelata</taxon>
        <taxon>Oikopleuridae</taxon>
        <taxon>Oikopleura</taxon>
    </lineage>
</organism>
<feature type="transmembrane region" description="Helical" evidence="8">
    <location>
        <begin position="943"/>
        <end position="965"/>
    </location>
</feature>
<evidence type="ECO:0000259" key="11">
    <source>
        <dbReference type="Pfam" id="PF25508"/>
    </source>
</evidence>
<feature type="domain" description="Ion transport" evidence="9">
    <location>
        <begin position="688"/>
        <end position="975"/>
    </location>
</feature>
<proteinExistence type="predicted"/>
<dbReference type="InterPro" id="IPR057366">
    <property type="entry name" value="TRPM-like"/>
</dbReference>
<comment type="subcellular location">
    <subcellularLocation>
        <location evidence="1">Membrane</location>
        <topology evidence="1">Multi-pass membrane protein</topology>
    </subcellularLocation>
</comment>
<evidence type="ECO:0000256" key="3">
    <source>
        <dbReference type="ARBA" id="ARBA00022692"/>
    </source>
</evidence>
<evidence type="ECO:0000256" key="4">
    <source>
        <dbReference type="ARBA" id="ARBA00022989"/>
    </source>
</evidence>
<dbReference type="InterPro" id="IPR041491">
    <property type="entry name" value="TRPM_SLOG"/>
</dbReference>
<accession>A0ABN7SM12</accession>
<dbReference type="InterPro" id="IPR005821">
    <property type="entry name" value="Ion_trans_dom"/>
</dbReference>
<evidence type="ECO:0000313" key="12">
    <source>
        <dbReference type="EMBL" id="CAG5099760.1"/>
    </source>
</evidence>
<evidence type="ECO:0000313" key="13">
    <source>
        <dbReference type="Proteomes" id="UP001158576"/>
    </source>
</evidence>
<keyword evidence="3 8" id="KW-0812">Transmembrane</keyword>
<dbReference type="Pfam" id="PF25508">
    <property type="entry name" value="TRPM2"/>
    <property type="match status" value="1"/>
</dbReference>
<dbReference type="Gene3D" id="3.90.79.10">
    <property type="entry name" value="Nucleoside Triphosphate Pyrophosphohydrolase"/>
    <property type="match status" value="1"/>
</dbReference>
<dbReference type="InterPro" id="IPR050927">
    <property type="entry name" value="TRPM"/>
</dbReference>
<dbReference type="EMBL" id="OU015569">
    <property type="protein sequence ID" value="CAG5099760.1"/>
    <property type="molecule type" value="Genomic_DNA"/>
</dbReference>
<feature type="transmembrane region" description="Helical" evidence="8">
    <location>
        <begin position="679"/>
        <end position="700"/>
    </location>
</feature>
<keyword evidence="13" id="KW-1185">Reference proteome</keyword>
<evidence type="ECO:0000256" key="8">
    <source>
        <dbReference type="SAM" id="Phobius"/>
    </source>
</evidence>
<evidence type="ECO:0000259" key="9">
    <source>
        <dbReference type="Pfam" id="PF00520"/>
    </source>
</evidence>
<feature type="domain" description="TRPM SLOG" evidence="10">
    <location>
        <begin position="1"/>
        <end position="197"/>
    </location>
</feature>
<keyword evidence="6 8" id="KW-0472">Membrane</keyword>
<dbReference type="Proteomes" id="UP001158576">
    <property type="component" value="Chromosome XSR"/>
</dbReference>
<evidence type="ECO:0000256" key="5">
    <source>
        <dbReference type="ARBA" id="ARBA00023065"/>
    </source>
</evidence>
<feature type="transmembrane region" description="Helical" evidence="8">
    <location>
        <begin position="809"/>
        <end position="830"/>
    </location>
</feature>
<evidence type="ECO:0000256" key="1">
    <source>
        <dbReference type="ARBA" id="ARBA00004141"/>
    </source>
</evidence>
<feature type="domain" description="TRPM-like" evidence="11">
    <location>
        <begin position="418"/>
        <end position="525"/>
    </location>
</feature>
<dbReference type="PANTHER" id="PTHR13800">
    <property type="entry name" value="TRANSIENT RECEPTOR POTENTIAL CATION CHANNEL, SUBFAMILY M, MEMBER 6"/>
    <property type="match status" value="1"/>
</dbReference>
<name>A0ABN7SM12_OIKDI</name>
<keyword evidence="5" id="KW-0406">Ion transport</keyword>
<dbReference type="Pfam" id="PF00520">
    <property type="entry name" value="Ion_trans"/>
    <property type="match status" value="1"/>
</dbReference>
<keyword evidence="7" id="KW-0407">Ion channel</keyword>
<feature type="transmembrane region" description="Helical" evidence="8">
    <location>
        <begin position="750"/>
        <end position="773"/>
    </location>
</feature>